<dbReference type="Gene3D" id="3.40.50.300">
    <property type="entry name" value="P-loop containing nucleotide triphosphate hydrolases"/>
    <property type="match status" value="1"/>
</dbReference>
<dbReference type="Proteomes" id="UP000799118">
    <property type="component" value="Unassembled WGS sequence"/>
</dbReference>
<proteinExistence type="predicted"/>
<dbReference type="PANTHER" id="PTHR46411:SF2">
    <property type="entry name" value="AAA+ ATPASE DOMAIN-CONTAINING PROTEIN"/>
    <property type="match status" value="1"/>
</dbReference>
<dbReference type="SMART" id="SM00382">
    <property type="entry name" value="AAA"/>
    <property type="match status" value="1"/>
</dbReference>
<evidence type="ECO:0000313" key="3">
    <source>
        <dbReference type="EMBL" id="KAE9404555.1"/>
    </source>
</evidence>
<dbReference type="InterPro" id="IPR003593">
    <property type="entry name" value="AAA+_ATPase"/>
</dbReference>
<accession>A0A6A4I726</accession>
<dbReference type="GO" id="GO:0005524">
    <property type="term" value="F:ATP binding"/>
    <property type="evidence" value="ECO:0007669"/>
    <property type="project" value="InterPro"/>
</dbReference>
<keyword evidence="3" id="KW-0378">Hydrolase</keyword>
<feature type="domain" description="AAA+ ATPase" evidence="2">
    <location>
        <begin position="417"/>
        <end position="542"/>
    </location>
</feature>
<evidence type="ECO:0000256" key="1">
    <source>
        <dbReference type="SAM" id="MobiDB-lite"/>
    </source>
</evidence>
<feature type="region of interest" description="Disordered" evidence="1">
    <location>
        <begin position="295"/>
        <end position="337"/>
    </location>
</feature>
<dbReference type="InterPro" id="IPR056599">
    <property type="entry name" value="AAA_lid_fung"/>
</dbReference>
<gene>
    <name evidence="3" type="ORF">BT96DRAFT_964138</name>
</gene>
<evidence type="ECO:0000259" key="2">
    <source>
        <dbReference type="SMART" id="SM00382"/>
    </source>
</evidence>
<dbReference type="CDD" id="cd19481">
    <property type="entry name" value="RecA-like_protease"/>
    <property type="match status" value="1"/>
</dbReference>
<dbReference type="Pfam" id="PF23232">
    <property type="entry name" value="AAA_lid_13"/>
    <property type="match status" value="1"/>
</dbReference>
<dbReference type="EMBL" id="ML769415">
    <property type="protein sequence ID" value="KAE9404555.1"/>
    <property type="molecule type" value="Genomic_DNA"/>
</dbReference>
<dbReference type="PANTHER" id="PTHR46411">
    <property type="entry name" value="FAMILY ATPASE, PUTATIVE-RELATED"/>
    <property type="match status" value="1"/>
</dbReference>
<dbReference type="SUPFAM" id="SSF52540">
    <property type="entry name" value="P-loop containing nucleoside triphosphate hydrolases"/>
    <property type="match status" value="1"/>
</dbReference>
<dbReference type="InterPro" id="IPR003959">
    <property type="entry name" value="ATPase_AAA_core"/>
</dbReference>
<dbReference type="GO" id="GO:0016887">
    <property type="term" value="F:ATP hydrolysis activity"/>
    <property type="evidence" value="ECO:0007669"/>
    <property type="project" value="InterPro"/>
</dbReference>
<feature type="compositionally biased region" description="Acidic residues" evidence="1">
    <location>
        <begin position="298"/>
        <end position="326"/>
    </location>
</feature>
<dbReference type="Pfam" id="PF00004">
    <property type="entry name" value="AAA"/>
    <property type="match status" value="1"/>
</dbReference>
<name>A0A6A4I726_9AGAR</name>
<dbReference type="Pfam" id="PF22942">
    <property type="entry name" value="DUF7025"/>
    <property type="match status" value="1"/>
</dbReference>
<dbReference type="InterPro" id="IPR054289">
    <property type="entry name" value="DUF7025"/>
</dbReference>
<sequence length="627" mass="72009">MKLETKHLEEHYDTKGYPFIVEAGSAPPKKETADKWPDYILTYTRHFDEENDRYSYSDIEIKSQSLKKILKRVIRDYPGESFATEKVELTLPSREEGEQWKIDDEEGRNHLKFLLEWYEEEESELIQQYENLVAQGLITYRLLWTIMKPGCTIYAPLHGQPRAFTLKKSHQTQCFYVLDVSYTDYDGIKFGTASTQFHIRPFIGSVPINSLVAYPFSWHPRESAVRESLIKRGRLWEGYQGKNYLEYSGIALGPIVMEKRVRFSINGRVMVDAETFGRMETGRAISVEAFKKKRAVEADEDDEEKSTQDSDDDDEDDSGYDSDFADANEKSEPRAAKPLTDDQCLHATNLVCGFAFNEKEWVEFYIEKLSPVQWNEDAFDQLVLPAKQKNMVRALVQSHMKNTGENGFDDVIKGKGKGLISVLHGPPGVGKTLTAESVAEFTKRPLYAVSSGELGTSPRNLERNLTQILDVATVWKAVLLLDEADVFLEKRSLHDIERNALVSIFLRLLEYYQGILLLTTNRVESFDEAFQSRIHVALKYNDLTVDSRRTVWKNFLSRIGDDKVDMDEAAYDVLQGYVLNGRQIKNAVKTAKSLAEFSEEKIGLDTVETVLDIQRDFERDFREVKNQ</sequence>
<organism evidence="3 4">
    <name type="scientific">Gymnopus androsaceus JB14</name>
    <dbReference type="NCBI Taxonomy" id="1447944"/>
    <lineage>
        <taxon>Eukaryota</taxon>
        <taxon>Fungi</taxon>
        <taxon>Dikarya</taxon>
        <taxon>Basidiomycota</taxon>
        <taxon>Agaricomycotina</taxon>
        <taxon>Agaricomycetes</taxon>
        <taxon>Agaricomycetidae</taxon>
        <taxon>Agaricales</taxon>
        <taxon>Marasmiineae</taxon>
        <taxon>Omphalotaceae</taxon>
        <taxon>Gymnopus</taxon>
    </lineage>
</organism>
<dbReference type="OrthoDB" id="10042665at2759"/>
<dbReference type="InterPro" id="IPR027417">
    <property type="entry name" value="P-loop_NTPase"/>
</dbReference>
<protein>
    <submittedName>
        <fullName evidence="3">P-loop containing nucleoside triphosphate hydrolase protein</fullName>
    </submittedName>
</protein>
<reference evidence="3" key="1">
    <citation type="journal article" date="2019" name="Environ. Microbiol.">
        <title>Fungal ecological strategies reflected in gene transcription - a case study of two litter decomposers.</title>
        <authorList>
            <person name="Barbi F."/>
            <person name="Kohler A."/>
            <person name="Barry K."/>
            <person name="Baskaran P."/>
            <person name="Daum C."/>
            <person name="Fauchery L."/>
            <person name="Ihrmark K."/>
            <person name="Kuo A."/>
            <person name="LaButti K."/>
            <person name="Lipzen A."/>
            <person name="Morin E."/>
            <person name="Grigoriev I.V."/>
            <person name="Henrissat B."/>
            <person name="Lindahl B."/>
            <person name="Martin F."/>
        </authorList>
    </citation>
    <scope>NUCLEOTIDE SEQUENCE</scope>
    <source>
        <strain evidence="3">JB14</strain>
    </source>
</reference>
<evidence type="ECO:0000313" key="4">
    <source>
        <dbReference type="Proteomes" id="UP000799118"/>
    </source>
</evidence>
<keyword evidence="4" id="KW-1185">Reference proteome</keyword>
<feature type="compositionally biased region" description="Basic and acidic residues" evidence="1">
    <location>
        <begin position="327"/>
        <end position="337"/>
    </location>
</feature>
<dbReference type="AlphaFoldDB" id="A0A6A4I726"/>